<dbReference type="GO" id="GO:0005737">
    <property type="term" value="C:cytoplasm"/>
    <property type="evidence" value="ECO:0007669"/>
    <property type="project" value="UniProtKB-SubCell"/>
</dbReference>
<sequence>MSDRIKVAVRIRKQQENLPTVCNVIGDTVSLINDDKKALRLSSPQKNAAKEFRFDYCFGFTDSMDSAQSTIYEKLVRGYVLHTLEGYNSCILAYGQTGSGKTFTMMGEKDNEGIVPRFCRELFEVFHMCHQDDQESDVITEFQVKCSFFEIYNEQVIDLLSHMSQRKCKIRERHDHSTFVEGVIEVPVHNVEEIISCIHRGNENRTVRSTNMNQESSRSHAIFHLSVNQKETHKKTGTVVECHSTCKLVDLAGSERLSNSAADGKLRQEGTSINKSLSTLGRVISLLAESGRYKNKLIPYRESALTWILKENLGGNSNTCLVACVSPENYYESLSTLRYASLAKNVRTSATVNSLSHIEQMEELKAKLRELQQMINNKKPTSAHQHTLEKRMEDIQRANFFLEQRMAKESQLADQALQTAKCERDSLASMALQMIESFNWNQPLNDYAIKLCERSKKLEKSLQKDRSFFDVTLQKYFT</sequence>
<accession>A0A1Q3AEG5</accession>
<dbReference type="GO" id="GO:0051231">
    <property type="term" value="P:spindle elongation"/>
    <property type="evidence" value="ECO:0007669"/>
    <property type="project" value="TreeGrafter"/>
</dbReference>
<dbReference type="SUPFAM" id="SSF52540">
    <property type="entry name" value="P-loop containing nucleoside triphosphate hydrolases"/>
    <property type="match status" value="1"/>
</dbReference>
<keyword evidence="6" id="KW-0505">Motor protein</keyword>
<reference evidence="8 9" key="1">
    <citation type="submission" date="2016-08" db="EMBL/GenBank/DDBJ databases">
        <title>Draft genome sequence of allopolyploid Zygosaccharomyces rouxii.</title>
        <authorList>
            <person name="Watanabe J."/>
            <person name="Uehara K."/>
            <person name="Mogi Y."/>
            <person name="Tsukioka Y."/>
        </authorList>
    </citation>
    <scope>NUCLEOTIDE SEQUENCE [LARGE SCALE GENOMIC DNA]</scope>
    <source>
        <strain evidence="8 9">NBRC 110957</strain>
    </source>
</reference>
<evidence type="ECO:0000256" key="2">
    <source>
        <dbReference type="ARBA" id="ARBA00022490"/>
    </source>
</evidence>
<dbReference type="PANTHER" id="PTHR47969:SF15">
    <property type="entry name" value="CHROMOSOME-ASSOCIATED KINESIN KIF4A-RELATED"/>
    <property type="match status" value="1"/>
</dbReference>
<dbReference type="OrthoDB" id="3176171at2759"/>
<dbReference type="PRINTS" id="PR00380">
    <property type="entry name" value="KINESINHEAVY"/>
</dbReference>
<feature type="domain" description="Kinesin motor" evidence="7">
    <location>
        <begin position="4"/>
        <end position="346"/>
    </location>
</feature>
<protein>
    <recommendedName>
        <fullName evidence="7">Kinesin motor domain-containing protein</fullName>
    </recommendedName>
</protein>
<keyword evidence="3 6" id="KW-0547">Nucleotide-binding</keyword>
<proteinExistence type="inferred from homology"/>
<dbReference type="GO" id="GO:0007018">
    <property type="term" value="P:microtubule-based movement"/>
    <property type="evidence" value="ECO:0007669"/>
    <property type="project" value="InterPro"/>
</dbReference>
<keyword evidence="2" id="KW-0963">Cytoplasm</keyword>
<dbReference type="Proteomes" id="UP000187013">
    <property type="component" value="Unassembled WGS sequence"/>
</dbReference>
<dbReference type="GO" id="GO:0003777">
    <property type="term" value="F:microtubule motor activity"/>
    <property type="evidence" value="ECO:0007669"/>
    <property type="project" value="InterPro"/>
</dbReference>
<keyword evidence="5" id="KW-0175">Coiled coil</keyword>
<evidence type="ECO:0000313" key="9">
    <source>
        <dbReference type="Proteomes" id="UP000187013"/>
    </source>
</evidence>
<dbReference type="InterPro" id="IPR027417">
    <property type="entry name" value="P-loop_NTPase"/>
</dbReference>
<dbReference type="SMART" id="SM00129">
    <property type="entry name" value="KISc"/>
    <property type="match status" value="1"/>
</dbReference>
<dbReference type="GO" id="GO:0007052">
    <property type="term" value="P:mitotic spindle organization"/>
    <property type="evidence" value="ECO:0007669"/>
    <property type="project" value="TreeGrafter"/>
</dbReference>
<evidence type="ECO:0000256" key="1">
    <source>
        <dbReference type="ARBA" id="ARBA00004496"/>
    </source>
</evidence>
<dbReference type="GO" id="GO:0005875">
    <property type="term" value="C:microtubule associated complex"/>
    <property type="evidence" value="ECO:0007669"/>
    <property type="project" value="TreeGrafter"/>
</dbReference>
<evidence type="ECO:0000256" key="4">
    <source>
        <dbReference type="ARBA" id="ARBA00022840"/>
    </source>
</evidence>
<comment type="caution">
    <text evidence="8">The sequence shown here is derived from an EMBL/GenBank/DDBJ whole genome shotgun (WGS) entry which is preliminary data.</text>
</comment>
<evidence type="ECO:0000259" key="7">
    <source>
        <dbReference type="PROSITE" id="PS50067"/>
    </source>
</evidence>
<dbReference type="Gene3D" id="3.40.850.10">
    <property type="entry name" value="Kinesin motor domain"/>
    <property type="match status" value="1"/>
</dbReference>
<feature type="binding site" evidence="6">
    <location>
        <begin position="95"/>
        <end position="102"/>
    </location>
    <ligand>
        <name>ATP</name>
        <dbReference type="ChEBI" id="CHEBI:30616"/>
    </ligand>
</feature>
<dbReference type="GO" id="GO:0005524">
    <property type="term" value="F:ATP binding"/>
    <property type="evidence" value="ECO:0007669"/>
    <property type="project" value="UniProtKB-UniRule"/>
</dbReference>
<comment type="similarity">
    <text evidence="6">Belongs to the TRAFAC class myosin-kinesin ATPase superfamily. Kinesin family.</text>
</comment>
<organism evidence="8 9">
    <name type="scientific">Zygosaccharomyces rouxii</name>
    <dbReference type="NCBI Taxonomy" id="4956"/>
    <lineage>
        <taxon>Eukaryota</taxon>
        <taxon>Fungi</taxon>
        <taxon>Dikarya</taxon>
        <taxon>Ascomycota</taxon>
        <taxon>Saccharomycotina</taxon>
        <taxon>Saccharomycetes</taxon>
        <taxon>Saccharomycetales</taxon>
        <taxon>Saccharomycetaceae</taxon>
        <taxon>Zygosaccharomyces</taxon>
    </lineage>
</organism>
<gene>
    <name evidence="8" type="ORF">ZYGR_0AK05420</name>
</gene>
<name>A0A1Q3AEG5_ZYGRO</name>
<dbReference type="EMBL" id="BDGX01000037">
    <property type="protein sequence ID" value="GAV54040.1"/>
    <property type="molecule type" value="Genomic_DNA"/>
</dbReference>
<dbReference type="GO" id="GO:0008017">
    <property type="term" value="F:microtubule binding"/>
    <property type="evidence" value="ECO:0007669"/>
    <property type="project" value="InterPro"/>
</dbReference>
<dbReference type="InterPro" id="IPR001752">
    <property type="entry name" value="Kinesin_motor_dom"/>
</dbReference>
<evidence type="ECO:0000256" key="5">
    <source>
        <dbReference type="ARBA" id="ARBA00023054"/>
    </source>
</evidence>
<dbReference type="InterPro" id="IPR027640">
    <property type="entry name" value="Kinesin-like_fam"/>
</dbReference>
<evidence type="ECO:0000256" key="6">
    <source>
        <dbReference type="PROSITE-ProRule" id="PRU00283"/>
    </source>
</evidence>
<dbReference type="Pfam" id="PF00225">
    <property type="entry name" value="Kinesin"/>
    <property type="match status" value="1"/>
</dbReference>
<dbReference type="InterPro" id="IPR036961">
    <property type="entry name" value="Kinesin_motor_dom_sf"/>
</dbReference>
<dbReference type="AlphaFoldDB" id="A0A1Q3AEG5"/>
<comment type="subcellular location">
    <subcellularLocation>
        <location evidence="1">Cytoplasm</location>
    </subcellularLocation>
</comment>
<dbReference type="PROSITE" id="PS50067">
    <property type="entry name" value="KINESIN_MOTOR_2"/>
    <property type="match status" value="1"/>
</dbReference>
<keyword evidence="4 6" id="KW-0067">ATP-binding</keyword>
<evidence type="ECO:0000313" key="8">
    <source>
        <dbReference type="EMBL" id="GAV54040.1"/>
    </source>
</evidence>
<evidence type="ECO:0000256" key="3">
    <source>
        <dbReference type="ARBA" id="ARBA00022741"/>
    </source>
</evidence>
<dbReference type="PANTHER" id="PTHR47969">
    <property type="entry name" value="CHROMOSOME-ASSOCIATED KINESIN KIF4A-RELATED"/>
    <property type="match status" value="1"/>
</dbReference>